<feature type="compositionally biased region" description="Polar residues" evidence="1">
    <location>
        <begin position="124"/>
        <end position="134"/>
    </location>
</feature>
<feature type="compositionally biased region" description="Polar residues" evidence="1">
    <location>
        <begin position="422"/>
        <end position="431"/>
    </location>
</feature>
<dbReference type="eggNOG" id="ENOG502RGD1">
    <property type="taxonomic scope" value="Eukaryota"/>
</dbReference>
<protein>
    <submittedName>
        <fullName evidence="2">Uncharacterized protein</fullName>
    </submittedName>
</protein>
<feature type="region of interest" description="Disordered" evidence="1">
    <location>
        <begin position="124"/>
        <end position="158"/>
    </location>
</feature>
<organism evidence="2 3">
    <name type="scientific">Globisporangium ultimum (strain ATCC 200006 / CBS 805.95 / DAOM BR144)</name>
    <name type="common">Pythium ultimum</name>
    <dbReference type="NCBI Taxonomy" id="431595"/>
    <lineage>
        <taxon>Eukaryota</taxon>
        <taxon>Sar</taxon>
        <taxon>Stramenopiles</taxon>
        <taxon>Oomycota</taxon>
        <taxon>Peronosporomycetes</taxon>
        <taxon>Pythiales</taxon>
        <taxon>Pythiaceae</taxon>
        <taxon>Globisporangium</taxon>
    </lineage>
</organism>
<feature type="region of interest" description="Disordered" evidence="1">
    <location>
        <begin position="1"/>
        <end position="97"/>
    </location>
</feature>
<name>K3WZ07_GLOUD</name>
<feature type="region of interest" description="Disordered" evidence="1">
    <location>
        <begin position="175"/>
        <end position="202"/>
    </location>
</feature>
<dbReference type="EMBL" id="GL376623">
    <property type="status" value="NOT_ANNOTATED_CDS"/>
    <property type="molecule type" value="Genomic_DNA"/>
</dbReference>
<reference evidence="3" key="2">
    <citation type="submission" date="2010-04" db="EMBL/GenBank/DDBJ databases">
        <authorList>
            <person name="Buell R."/>
            <person name="Hamilton J."/>
            <person name="Hostetler J."/>
        </authorList>
    </citation>
    <scope>NUCLEOTIDE SEQUENCE [LARGE SCALE GENOMIC DNA]</scope>
    <source>
        <strain evidence="3">DAOM:BR144</strain>
    </source>
</reference>
<feature type="compositionally biased region" description="Polar residues" evidence="1">
    <location>
        <begin position="40"/>
        <end position="51"/>
    </location>
</feature>
<proteinExistence type="predicted"/>
<feature type="region of interest" description="Disordered" evidence="1">
    <location>
        <begin position="404"/>
        <end position="438"/>
    </location>
</feature>
<dbReference type="Proteomes" id="UP000019132">
    <property type="component" value="Unassembled WGS sequence"/>
</dbReference>
<dbReference type="EnsemblProtists" id="PYU1_T010206">
    <property type="protein sequence ID" value="PYU1_T010206"/>
    <property type="gene ID" value="PYU1_G010186"/>
</dbReference>
<dbReference type="AlphaFoldDB" id="K3WZ07"/>
<evidence type="ECO:0000313" key="3">
    <source>
        <dbReference type="Proteomes" id="UP000019132"/>
    </source>
</evidence>
<dbReference type="VEuPathDB" id="FungiDB:PYU1_G010186"/>
<sequence>MLLLQEQKRELEGKVESLGRTPEGDSDLSAEPLPAKETRPSSQSANPSSLEQVPAKATASADKSYTIREILQDEGDSENSKRKHKVPQQTDRRESVQNVLKLLNLRKQPGIYRMDSVPNLVVSTGAQRSQSQRSAAKVPEGIASSGNTSSPKRHARDTTVRGAMSFAANDSMGIREQQPDQSVTSATRIPSEISSTPERPPTHVFPLRYDHDMEASSLKLLGPNSTKSISLKTKQFTFQERETRGVSRSAVRKVTLSDGNIVDTTSLRTASAQIEKADQEQAPEAEQSKTNFEQQWIKVPVTKASETQSEVEKNDTKDTQEASIQCKFQEKAAQEFQKTASDEDTSRLLRKYPVFVDLEPKSNSERSTQRYLQVVRCAKHNGQGSSASEASRVTILREISPNDAILSKESTTPEKTAIVSLSEHTTPSETVTDGHPSVLSEKEIQAHEHDRDPGRLRSLRNLYRSRSQDKQAASPETQKPARESDRERLRSLQELYRNHFIVSSSSATDLPKSDEKRKVSISSGWHSLLGLKEDMERMNTRLAHLEHCANEIDEDFKDSHH</sequence>
<reference evidence="2" key="3">
    <citation type="submission" date="2015-02" db="UniProtKB">
        <authorList>
            <consortium name="EnsemblProtists"/>
        </authorList>
    </citation>
    <scope>IDENTIFICATION</scope>
    <source>
        <strain evidence="2">DAOM BR144</strain>
    </source>
</reference>
<reference evidence="3" key="1">
    <citation type="journal article" date="2010" name="Genome Biol.">
        <title>Genome sequence of the necrotrophic plant pathogen Pythium ultimum reveals original pathogenicity mechanisms and effector repertoire.</title>
        <authorList>
            <person name="Levesque C.A."/>
            <person name="Brouwer H."/>
            <person name="Cano L."/>
            <person name="Hamilton J.P."/>
            <person name="Holt C."/>
            <person name="Huitema E."/>
            <person name="Raffaele S."/>
            <person name="Robideau G.P."/>
            <person name="Thines M."/>
            <person name="Win J."/>
            <person name="Zerillo M.M."/>
            <person name="Beakes G.W."/>
            <person name="Boore J.L."/>
            <person name="Busam D."/>
            <person name="Dumas B."/>
            <person name="Ferriera S."/>
            <person name="Fuerstenberg S.I."/>
            <person name="Gachon C.M."/>
            <person name="Gaulin E."/>
            <person name="Govers F."/>
            <person name="Grenville-Briggs L."/>
            <person name="Horner N."/>
            <person name="Hostetler J."/>
            <person name="Jiang R.H."/>
            <person name="Johnson J."/>
            <person name="Krajaejun T."/>
            <person name="Lin H."/>
            <person name="Meijer H.J."/>
            <person name="Moore B."/>
            <person name="Morris P."/>
            <person name="Phuntmart V."/>
            <person name="Puiu D."/>
            <person name="Shetty J."/>
            <person name="Stajich J.E."/>
            <person name="Tripathy S."/>
            <person name="Wawra S."/>
            <person name="van West P."/>
            <person name="Whitty B.R."/>
            <person name="Coutinho P.M."/>
            <person name="Henrissat B."/>
            <person name="Martin F."/>
            <person name="Thomas P.D."/>
            <person name="Tyler B.M."/>
            <person name="De Vries R.P."/>
            <person name="Kamoun S."/>
            <person name="Yandell M."/>
            <person name="Tisserat N."/>
            <person name="Buell C.R."/>
        </authorList>
    </citation>
    <scope>NUCLEOTIDE SEQUENCE</scope>
    <source>
        <strain evidence="3">DAOM:BR144</strain>
    </source>
</reference>
<dbReference type="InParanoid" id="K3WZ07"/>
<accession>K3WZ07</accession>
<dbReference type="HOGENOM" id="CLU_486275_0_0_1"/>
<evidence type="ECO:0000313" key="2">
    <source>
        <dbReference type="EnsemblProtists" id="PYU1_T010206"/>
    </source>
</evidence>
<evidence type="ECO:0000256" key="1">
    <source>
        <dbReference type="SAM" id="MobiDB-lite"/>
    </source>
</evidence>
<feature type="region of interest" description="Disordered" evidence="1">
    <location>
        <begin position="465"/>
        <end position="487"/>
    </location>
</feature>
<keyword evidence="3" id="KW-1185">Reference proteome</keyword>
<dbReference type="OMA" id="MGMLFGD"/>
<feature type="compositionally biased region" description="Polar residues" evidence="1">
    <location>
        <begin position="179"/>
        <end position="197"/>
    </location>
</feature>
<feature type="compositionally biased region" description="Basic and acidic residues" evidence="1">
    <location>
        <begin position="1"/>
        <end position="17"/>
    </location>
</feature>